<evidence type="ECO:0000313" key="2">
    <source>
        <dbReference type="EMBL" id="MBO7743230.1"/>
    </source>
</evidence>
<dbReference type="Proteomes" id="UP000670947">
    <property type="component" value="Unassembled WGS sequence"/>
</dbReference>
<gene>
    <name evidence="2" type="ORF">I8J29_03420</name>
</gene>
<dbReference type="RefSeq" id="WP_208846280.1">
    <property type="nucleotide sequence ID" value="NZ_JAGGDJ010000002.1"/>
</dbReference>
<accession>A0ABS3W512</accession>
<protein>
    <submittedName>
        <fullName evidence="2">Uncharacterized protein</fullName>
    </submittedName>
</protein>
<evidence type="ECO:0000256" key="1">
    <source>
        <dbReference type="SAM" id="MobiDB-lite"/>
    </source>
</evidence>
<name>A0ABS3W512_9BACL</name>
<dbReference type="EMBL" id="JAGGDJ010000002">
    <property type="protein sequence ID" value="MBO7743230.1"/>
    <property type="molecule type" value="Genomic_DNA"/>
</dbReference>
<comment type="caution">
    <text evidence="2">The sequence shown here is derived from an EMBL/GenBank/DDBJ whole genome shotgun (WGS) entry which is preliminary data.</text>
</comment>
<keyword evidence="3" id="KW-1185">Reference proteome</keyword>
<sequence>MLFKIVVVALLAVIVLQLAEVLHRLPRRNAAKEAMERDGIDAEPADRRPEDGS</sequence>
<reference evidence="2 3" key="1">
    <citation type="submission" date="2021-03" db="EMBL/GenBank/DDBJ databases">
        <title>Paenibacillus artemisicola MWE-103 whole genome sequence.</title>
        <authorList>
            <person name="Ham Y.J."/>
        </authorList>
    </citation>
    <scope>NUCLEOTIDE SEQUENCE [LARGE SCALE GENOMIC DNA]</scope>
    <source>
        <strain evidence="2 3">MWE-103</strain>
    </source>
</reference>
<feature type="region of interest" description="Disordered" evidence="1">
    <location>
        <begin position="31"/>
        <end position="53"/>
    </location>
</feature>
<evidence type="ECO:0000313" key="3">
    <source>
        <dbReference type="Proteomes" id="UP000670947"/>
    </source>
</evidence>
<organism evidence="2 3">
    <name type="scientific">Paenibacillus artemisiicola</name>
    <dbReference type="NCBI Taxonomy" id="1172618"/>
    <lineage>
        <taxon>Bacteria</taxon>
        <taxon>Bacillati</taxon>
        <taxon>Bacillota</taxon>
        <taxon>Bacilli</taxon>
        <taxon>Bacillales</taxon>
        <taxon>Paenibacillaceae</taxon>
        <taxon>Paenibacillus</taxon>
    </lineage>
</organism>
<proteinExistence type="predicted"/>